<organism evidence="3 4">
    <name type="scientific">Conchiformibius steedae DSM 2580</name>
    <dbReference type="NCBI Taxonomy" id="1121352"/>
    <lineage>
        <taxon>Bacteria</taxon>
        <taxon>Pseudomonadati</taxon>
        <taxon>Pseudomonadota</taxon>
        <taxon>Betaproteobacteria</taxon>
        <taxon>Neisseriales</taxon>
        <taxon>Neisseriaceae</taxon>
        <taxon>Conchiformibius</taxon>
    </lineage>
</organism>
<proteinExistence type="predicted"/>
<dbReference type="RefSeq" id="WP_034333943.1">
    <property type="nucleotide sequence ID" value="NZ_CP097501.1"/>
</dbReference>
<sequence>MVHFKQAVAKRLQWLASAACFALVLGQLGRWHYFLELFSHFLPYYVLVWALAAVLVHGKWRIVWVLFLLGSVWVLFRPVPAAKPHNLERAPALLWYNVHLDNPDAAAESERILALNPEMLALAEIHADESAWQKLYQAYPHGCEHRDYSPFALAVRSRLPLIACEVVFVDDIPYIRAIRSDGVTVFALHPPPPVSRDLAETRQRYLHTVAQKMALEKKVLAVGDLNSSPFSPVFRDFTAAADVAAYTPAYLPTWKPFALNIDHALARAIPLRVQAQPWLASDHRPLAVWF</sequence>
<dbReference type="SUPFAM" id="SSF56219">
    <property type="entry name" value="DNase I-like"/>
    <property type="match status" value="1"/>
</dbReference>
<dbReference type="InterPro" id="IPR036691">
    <property type="entry name" value="Endo/exonu/phosph_ase_sf"/>
</dbReference>
<dbReference type="Pfam" id="PF03372">
    <property type="entry name" value="Exo_endo_phos"/>
    <property type="match status" value="1"/>
</dbReference>
<dbReference type="GO" id="GO:0004519">
    <property type="term" value="F:endonuclease activity"/>
    <property type="evidence" value="ECO:0007669"/>
    <property type="project" value="UniProtKB-KW"/>
</dbReference>
<keyword evidence="1" id="KW-0812">Transmembrane</keyword>
<feature type="domain" description="Endonuclease/exonuclease/phosphatase" evidence="2">
    <location>
        <begin position="94"/>
        <end position="283"/>
    </location>
</feature>
<evidence type="ECO:0000259" key="2">
    <source>
        <dbReference type="Pfam" id="PF03372"/>
    </source>
</evidence>
<dbReference type="EMBL" id="CP097501">
    <property type="protein sequence ID" value="URD66853.1"/>
    <property type="molecule type" value="Genomic_DNA"/>
</dbReference>
<keyword evidence="3" id="KW-0255">Endonuclease</keyword>
<dbReference type="Gene3D" id="3.60.10.10">
    <property type="entry name" value="Endonuclease/exonuclease/phosphatase"/>
    <property type="match status" value="1"/>
</dbReference>
<protein>
    <submittedName>
        <fullName evidence="3">Endonuclease/exonuclease/phosphatase family protein</fullName>
    </submittedName>
</protein>
<dbReference type="Proteomes" id="UP001056819">
    <property type="component" value="Chromosome"/>
</dbReference>
<feature type="transmembrane region" description="Helical" evidence="1">
    <location>
        <begin position="12"/>
        <end position="31"/>
    </location>
</feature>
<feature type="transmembrane region" description="Helical" evidence="1">
    <location>
        <begin position="62"/>
        <end position="79"/>
    </location>
</feature>
<keyword evidence="3" id="KW-0378">Hydrolase</keyword>
<name>A0AAE9HSJ1_9NEIS</name>
<keyword evidence="3" id="KW-0540">Nuclease</keyword>
<keyword evidence="1" id="KW-0472">Membrane</keyword>
<keyword evidence="1" id="KW-1133">Transmembrane helix</keyword>
<evidence type="ECO:0000256" key="1">
    <source>
        <dbReference type="SAM" id="Phobius"/>
    </source>
</evidence>
<accession>A0AAE9HSJ1</accession>
<feature type="transmembrane region" description="Helical" evidence="1">
    <location>
        <begin position="37"/>
        <end position="55"/>
    </location>
</feature>
<evidence type="ECO:0000313" key="3">
    <source>
        <dbReference type="EMBL" id="URD66853.1"/>
    </source>
</evidence>
<gene>
    <name evidence="3" type="ORF">LNQ82_06415</name>
</gene>
<dbReference type="InterPro" id="IPR005135">
    <property type="entry name" value="Endo/exonuclease/phosphatase"/>
</dbReference>
<reference evidence="3" key="1">
    <citation type="submission" date="2022-05" db="EMBL/GenBank/DDBJ databases">
        <title>Alysiella filiformis genome sequencing.</title>
        <authorList>
            <person name="Viehboeck T."/>
        </authorList>
    </citation>
    <scope>NUCLEOTIDE SEQUENCE</scope>
    <source>
        <strain evidence="3">DSM 2580</strain>
    </source>
</reference>
<evidence type="ECO:0000313" key="4">
    <source>
        <dbReference type="Proteomes" id="UP001056819"/>
    </source>
</evidence>
<dbReference type="AlphaFoldDB" id="A0AAE9HSJ1"/>